<reference evidence="1" key="1">
    <citation type="submission" date="2021-06" db="EMBL/GenBank/DDBJ databases">
        <authorList>
            <person name="Kallberg Y."/>
            <person name="Tangrot J."/>
            <person name="Rosling A."/>
        </authorList>
    </citation>
    <scope>NUCLEOTIDE SEQUENCE</scope>
    <source>
        <strain evidence="1">FL966</strain>
    </source>
</reference>
<organism evidence="1 2">
    <name type="scientific">Cetraspora pellucida</name>
    <dbReference type="NCBI Taxonomy" id="1433469"/>
    <lineage>
        <taxon>Eukaryota</taxon>
        <taxon>Fungi</taxon>
        <taxon>Fungi incertae sedis</taxon>
        <taxon>Mucoromycota</taxon>
        <taxon>Glomeromycotina</taxon>
        <taxon>Glomeromycetes</taxon>
        <taxon>Diversisporales</taxon>
        <taxon>Gigasporaceae</taxon>
        <taxon>Cetraspora</taxon>
    </lineage>
</organism>
<evidence type="ECO:0000313" key="1">
    <source>
        <dbReference type="EMBL" id="CAG8834235.1"/>
    </source>
</evidence>
<dbReference type="EMBL" id="CAJVQA010072935">
    <property type="protein sequence ID" value="CAG8834235.1"/>
    <property type="molecule type" value="Genomic_DNA"/>
</dbReference>
<sequence length="45" mass="5238">AKVTIGMSLRKDAIFLDYCHHENAFVTSFEAKHDYSYTEKDLDNL</sequence>
<protein>
    <submittedName>
        <fullName evidence="1">21333_t:CDS:1</fullName>
    </submittedName>
</protein>
<keyword evidence="2" id="KW-1185">Reference proteome</keyword>
<evidence type="ECO:0000313" key="2">
    <source>
        <dbReference type="Proteomes" id="UP000789759"/>
    </source>
</evidence>
<name>A0A9N9PLC7_9GLOM</name>
<accession>A0A9N9PLC7</accession>
<dbReference type="AlphaFoldDB" id="A0A9N9PLC7"/>
<proteinExistence type="predicted"/>
<comment type="caution">
    <text evidence="1">The sequence shown here is derived from an EMBL/GenBank/DDBJ whole genome shotgun (WGS) entry which is preliminary data.</text>
</comment>
<feature type="non-terminal residue" evidence="1">
    <location>
        <position position="1"/>
    </location>
</feature>
<gene>
    <name evidence="1" type="ORF">CPELLU_LOCUS21076</name>
</gene>
<dbReference type="Proteomes" id="UP000789759">
    <property type="component" value="Unassembled WGS sequence"/>
</dbReference>
<feature type="non-terminal residue" evidence="1">
    <location>
        <position position="45"/>
    </location>
</feature>